<accession>A0A6A6UT72</accession>
<evidence type="ECO:0000256" key="2">
    <source>
        <dbReference type="ARBA" id="ARBA00022692"/>
    </source>
</evidence>
<keyword evidence="4 7" id="KW-0472">Membrane</keyword>
<evidence type="ECO:0000256" key="3">
    <source>
        <dbReference type="ARBA" id="ARBA00022989"/>
    </source>
</evidence>
<keyword evidence="3 7" id="KW-1133">Transmembrane helix</keyword>
<feature type="domain" description="Rhodopsin" evidence="8">
    <location>
        <begin position="48"/>
        <end position="259"/>
    </location>
</feature>
<proteinExistence type="inferred from homology"/>
<organism evidence="9 10">
    <name type="scientific">Microthyrium microscopicum</name>
    <dbReference type="NCBI Taxonomy" id="703497"/>
    <lineage>
        <taxon>Eukaryota</taxon>
        <taxon>Fungi</taxon>
        <taxon>Dikarya</taxon>
        <taxon>Ascomycota</taxon>
        <taxon>Pezizomycotina</taxon>
        <taxon>Dothideomycetes</taxon>
        <taxon>Dothideomycetes incertae sedis</taxon>
        <taxon>Microthyriales</taxon>
        <taxon>Microthyriaceae</taxon>
        <taxon>Microthyrium</taxon>
    </lineage>
</organism>
<dbReference type="Pfam" id="PF20684">
    <property type="entry name" value="Fung_rhodopsin"/>
    <property type="match status" value="1"/>
</dbReference>
<feature type="transmembrane region" description="Helical" evidence="7">
    <location>
        <begin position="32"/>
        <end position="50"/>
    </location>
</feature>
<evidence type="ECO:0000256" key="6">
    <source>
        <dbReference type="SAM" id="MobiDB-lite"/>
    </source>
</evidence>
<dbReference type="InterPro" id="IPR052337">
    <property type="entry name" value="SAT4-like"/>
</dbReference>
<dbReference type="EMBL" id="MU004230">
    <property type="protein sequence ID" value="KAF2674134.1"/>
    <property type="molecule type" value="Genomic_DNA"/>
</dbReference>
<sequence>MDLAMNLPFIKRSLYSDPPPGSQSKFDNNPTLLFSWFCTISTVVIILVRLMGRKLRTNELFPEDKVMFLSMIPLLIRMALIHVVMIWGTNNYDISRGLTDQEIYQRSIGSRLVLAARVFYAMFIWTAKFTVSEFLKRLAAPLWTPRYQMFLHGIRIFLCASFVGVVIAILSECQPVDHYWQVVPDPGPHCRQAYAQLFTMATADIITDILLLIFPLTILLPASGMPLLRRVKLGLLFILSGVNIIVTAWRVVSVVQHQGLQQRRTVYASGEILAAAAASNAVILGSFLRDRGVKKPKWRSSLMSDTGNNTATGTRAASTSTGDAPNSPRRQTISRLDCGSDEDLFSGMCYRSDLARAEAGEETPAHRPARPVLQADISRHTSASPSPASTSRRASSKPRRKASTPALSPLEAMRPLVKTVTFSDPGGLLARASSRASTLADEDIGPTDIPPSNRQHVRSMSDTSTRAGTPATLQDVGGLLGDEEDDEEWVRRS</sequence>
<feature type="region of interest" description="Disordered" evidence="6">
    <location>
        <begin position="433"/>
        <end position="493"/>
    </location>
</feature>
<name>A0A6A6UT72_9PEZI</name>
<feature type="compositionally biased region" description="Low complexity" evidence="6">
    <location>
        <begin position="381"/>
        <end position="393"/>
    </location>
</feature>
<feature type="compositionally biased region" description="Low complexity" evidence="6">
    <location>
        <begin position="305"/>
        <end position="324"/>
    </location>
</feature>
<feature type="compositionally biased region" description="Polar residues" evidence="6">
    <location>
        <begin position="450"/>
        <end position="467"/>
    </location>
</feature>
<dbReference type="GO" id="GO:0016020">
    <property type="term" value="C:membrane"/>
    <property type="evidence" value="ECO:0007669"/>
    <property type="project" value="UniProtKB-SubCell"/>
</dbReference>
<evidence type="ECO:0000256" key="5">
    <source>
        <dbReference type="ARBA" id="ARBA00038359"/>
    </source>
</evidence>
<feature type="transmembrane region" description="Helical" evidence="7">
    <location>
        <begin position="108"/>
        <end position="129"/>
    </location>
</feature>
<dbReference type="InterPro" id="IPR049326">
    <property type="entry name" value="Rhodopsin_dom_fungi"/>
</dbReference>
<feature type="transmembrane region" description="Helical" evidence="7">
    <location>
        <begin position="66"/>
        <end position="88"/>
    </location>
</feature>
<evidence type="ECO:0000313" key="10">
    <source>
        <dbReference type="Proteomes" id="UP000799302"/>
    </source>
</evidence>
<keyword evidence="10" id="KW-1185">Reference proteome</keyword>
<gene>
    <name evidence="9" type="ORF">BT63DRAFT_449122</name>
</gene>
<feature type="region of interest" description="Disordered" evidence="6">
    <location>
        <begin position="359"/>
        <end position="409"/>
    </location>
</feature>
<evidence type="ECO:0000256" key="7">
    <source>
        <dbReference type="SAM" id="Phobius"/>
    </source>
</evidence>
<dbReference type="AlphaFoldDB" id="A0A6A6UT72"/>
<dbReference type="PANTHER" id="PTHR33048">
    <property type="entry name" value="PTH11-LIKE INTEGRAL MEMBRANE PROTEIN (AFU_ORTHOLOGUE AFUA_5G11245)"/>
    <property type="match status" value="1"/>
</dbReference>
<evidence type="ECO:0000259" key="8">
    <source>
        <dbReference type="Pfam" id="PF20684"/>
    </source>
</evidence>
<feature type="transmembrane region" description="Helical" evidence="7">
    <location>
        <begin position="272"/>
        <end position="289"/>
    </location>
</feature>
<feature type="transmembrane region" description="Helical" evidence="7">
    <location>
        <begin position="193"/>
        <end position="221"/>
    </location>
</feature>
<reference evidence="9" key="1">
    <citation type="journal article" date="2020" name="Stud. Mycol.">
        <title>101 Dothideomycetes genomes: a test case for predicting lifestyles and emergence of pathogens.</title>
        <authorList>
            <person name="Haridas S."/>
            <person name="Albert R."/>
            <person name="Binder M."/>
            <person name="Bloem J."/>
            <person name="Labutti K."/>
            <person name="Salamov A."/>
            <person name="Andreopoulos B."/>
            <person name="Baker S."/>
            <person name="Barry K."/>
            <person name="Bills G."/>
            <person name="Bluhm B."/>
            <person name="Cannon C."/>
            <person name="Castanera R."/>
            <person name="Culley D."/>
            <person name="Daum C."/>
            <person name="Ezra D."/>
            <person name="Gonzalez J."/>
            <person name="Henrissat B."/>
            <person name="Kuo A."/>
            <person name="Liang C."/>
            <person name="Lipzen A."/>
            <person name="Lutzoni F."/>
            <person name="Magnuson J."/>
            <person name="Mondo S."/>
            <person name="Nolan M."/>
            <person name="Ohm R."/>
            <person name="Pangilinan J."/>
            <person name="Park H.-J."/>
            <person name="Ramirez L."/>
            <person name="Alfaro M."/>
            <person name="Sun H."/>
            <person name="Tritt A."/>
            <person name="Yoshinaga Y."/>
            <person name="Zwiers L.-H."/>
            <person name="Turgeon B."/>
            <person name="Goodwin S."/>
            <person name="Spatafora J."/>
            <person name="Crous P."/>
            <person name="Grigoriev I."/>
        </authorList>
    </citation>
    <scope>NUCLEOTIDE SEQUENCE</scope>
    <source>
        <strain evidence="9">CBS 115976</strain>
    </source>
</reference>
<dbReference type="OrthoDB" id="5398233at2759"/>
<dbReference type="Proteomes" id="UP000799302">
    <property type="component" value="Unassembled WGS sequence"/>
</dbReference>
<protein>
    <recommendedName>
        <fullName evidence="8">Rhodopsin domain-containing protein</fullName>
    </recommendedName>
</protein>
<feature type="region of interest" description="Disordered" evidence="6">
    <location>
        <begin position="298"/>
        <end position="339"/>
    </location>
</feature>
<comment type="subcellular location">
    <subcellularLocation>
        <location evidence="1">Membrane</location>
        <topology evidence="1">Multi-pass membrane protein</topology>
    </subcellularLocation>
</comment>
<dbReference type="PANTHER" id="PTHR33048:SF19">
    <property type="entry name" value="MEMBRANE PROTEIN PTH11-LIKE, PUTATIVE (AFU_ORTHOLOGUE AFUA_1G14080)-RELATED"/>
    <property type="match status" value="1"/>
</dbReference>
<feature type="transmembrane region" description="Helical" evidence="7">
    <location>
        <begin position="233"/>
        <end position="252"/>
    </location>
</feature>
<feature type="transmembrane region" description="Helical" evidence="7">
    <location>
        <begin position="150"/>
        <end position="170"/>
    </location>
</feature>
<evidence type="ECO:0000313" key="9">
    <source>
        <dbReference type="EMBL" id="KAF2674134.1"/>
    </source>
</evidence>
<comment type="similarity">
    <text evidence="5">Belongs to the SAT4 family.</text>
</comment>
<feature type="compositionally biased region" description="Acidic residues" evidence="6">
    <location>
        <begin position="481"/>
        <end position="493"/>
    </location>
</feature>
<evidence type="ECO:0000256" key="1">
    <source>
        <dbReference type="ARBA" id="ARBA00004141"/>
    </source>
</evidence>
<keyword evidence="2 7" id="KW-0812">Transmembrane</keyword>
<evidence type="ECO:0000256" key="4">
    <source>
        <dbReference type="ARBA" id="ARBA00023136"/>
    </source>
</evidence>